<organism evidence="2 3">
    <name type="scientific">Albula goreensis</name>
    <dbReference type="NCBI Taxonomy" id="1534307"/>
    <lineage>
        <taxon>Eukaryota</taxon>
        <taxon>Metazoa</taxon>
        <taxon>Chordata</taxon>
        <taxon>Craniata</taxon>
        <taxon>Vertebrata</taxon>
        <taxon>Euteleostomi</taxon>
        <taxon>Actinopterygii</taxon>
        <taxon>Neopterygii</taxon>
        <taxon>Teleostei</taxon>
        <taxon>Albuliformes</taxon>
        <taxon>Albulidae</taxon>
        <taxon>Albula</taxon>
    </lineage>
</organism>
<sequence>MESSVQLSGTLSMEPTFSTACTISQCATADDITSSHSGTFEPCCARAKELIILAGDTPRETQWHHGTLEDLSSALTADSGKSAAGTQLPPPSPLDSSSQLPPVQPCLPDNQQCPGSSKQRSHSFTSATYQKITPAHLSHGVREGGSSYSVTLFIGDQLSGTTPPDNRAESPTLIGQKRDPLPDNVLPEKSSAASVPKSQNKSVFKKFFGKEGF</sequence>
<feature type="compositionally biased region" description="Polar residues" evidence="1">
    <location>
        <begin position="109"/>
        <end position="125"/>
    </location>
</feature>
<gene>
    <name evidence="2" type="ORF">AGOR_G00100200</name>
</gene>
<keyword evidence="3" id="KW-1185">Reference proteome</keyword>
<dbReference type="OrthoDB" id="430364at2759"/>
<reference evidence="2" key="1">
    <citation type="submission" date="2021-01" db="EMBL/GenBank/DDBJ databases">
        <authorList>
            <person name="Zahm M."/>
            <person name="Roques C."/>
            <person name="Cabau C."/>
            <person name="Klopp C."/>
            <person name="Donnadieu C."/>
            <person name="Jouanno E."/>
            <person name="Lampietro C."/>
            <person name="Louis A."/>
            <person name="Herpin A."/>
            <person name="Echchiki A."/>
            <person name="Berthelot C."/>
            <person name="Parey E."/>
            <person name="Roest-Crollius H."/>
            <person name="Braasch I."/>
            <person name="Postlethwait J."/>
            <person name="Bobe J."/>
            <person name="Montfort J."/>
            <person name="Bouchez O."/>
            <person name="Begum T."/>
            <person name="Mejri S."/>
            <person name="Adams A."/>
            <person name="Chen W.-J."/>
            <person name="Guiguen Y."/>
        </authorList>
    </citation>
    <scope>NUCLEOTIDE SEQUENCE</scope>
    <source>
        <tissue evidence="2">Blood</tissue>
    </source>
</reference>
<name>A0A8T3DM75_9TELE</name>
<feature type="region of interest" description="Disordered" evidence="1">
    <location>
        <begin position="77"/>
        <end position="125"/>
    </location>
</feature>
<evidence type="ECO:0000313" key="3">
    <source>
        <dbReference type="Proteomes" id="UP000829720"/>
    </source>
</evidence>
<comment type="caution">
    <text evidence="2">The sequence shown here is derived from an EMBL/GenBank/DDBJ whole genome shotgun (WGS) entry which is preliminary data.</text>
</comment>
<proteinExistence type="predicted"/>
<dbReference type="AlphaFoldDB" id="A0A8T3DM75"/>
<accession>A0A8T3DM75</accession>
<protein>
    <submittedName>
        <fullName evidence="2">Uncharacterized protein</fullName>
    </submittedName>
</protein>
<feature type="region of interest" description="Disordered" evidence="1">
    <location>
        <begin position="159"/>
        <end position="198"/>
    </location>
</feature>
<evidence type="ECO:0000256" key="1">
    <source>
        <dbReference type="SAM" id="MobiDB-lite"/>
    </source>
</evidence>
<dbReference type="EMBL" id="JAERUA010000008">
    <property type="protein sequence ID" value="KAI1896954.1"/>
    <property type="molecule type" value="Genomic_DNA"/>
</dbReference>
<evidence type="ECO:0000313" key="2">
    <source>
        <dbReference type="EMBL" id="KAI1896954.1"/>
    </source>
</evidence>
<dbReference type="Proteomes" id="UP000829720">
    <property type="component" value="Unassembled WGS sequence"/>
</dbReference>